<evidence type="ECO:0000256" key="8">
    <source>
        <dbReference type="ARBA" id="ARBA00023002"/>
    </source>
</evidence>
<dbReference type="GO" id="GO:0016705">
    <property type="term" value="F:oxidoreductase activity, acting on paired donors, with incorporation or reduction of molecular oxygen"/>
    <property type="evidence" value="ECO:0007669"/>
    <property type="project" value="InterPro"/>
</dbReference>
<dbReference type="OrthoDB" id="1844152at2759"/>
<keyword evidence="10" id="KW-0503">Monooxygenase</keyword>
<keyword evidence="8" id="KW-0560">Oxidoreductase</keyword>
<dbReference type="PRINTS" id="PR00465">
    <property type="entry name" value="EP450IV"/>
</dbReference>
<evidence type="ECO:0000256" key="7">
    <source>
        <dbReference type="ARBA" id="ARBA00022989"/>
    </source>
</evidence>
<evidence type="ECO:0000256" key="5">
    <source>
        <dbReference type="ARBA" id="ARBA00022692"/>
    </source>
</evidence>
<evidence type="ECO:0000256" key="3">
    <source>
        <dbReference type="ARBA" id="ARBA00010617"/>
    </source>
</evidence>
<comment type="similarity">
    <text evidence="3">Belongs to the cytochrome P450 family.</text>
</comment>
<keyword evidence="11" id="KW-0472">Membrane</keyword>
<evidence type="ECO:0000256" key="9">
    <source>
        <dbReference type="ARBA" id="ARBA00023004"/>
    </source>
</evidence>
<dbReference type="AlphaFoldDB" id="A0A9N9LP93"/>
<dbReference type="Gene3D" id="1.10.630.10">
    <property type="entry name" value="Cytochrome P450"/>
    <property type="match status" value="1"/>
</dbReference>
<evidence type="ECO:0000256" key="2">
    <source>
        <dbReference type="ARBA" id="ARBA00004370"/>
    </source>
</evidence>
<comment type="caution">
    <text evidence="13">The sequence shown here is derived from an EMBL/GenBank/DDBJ whole genome shotgun (WGS) entry which is preliminary data.</text>
</comment>
<dbReference type="GO" id="GO:0020037">
    <property type="term" value="F:heme binding"/>
    <property type="evidence" value="ECO:0007669"/>
    <property type="project" value="InterPro"/>
</dbReference>
<evidence type="ECO:0000313" key="13">
    <source>
        <dbReference type="EMBL" id="CAG8975096.1"/>
    </source>
</evidence>
<keyword evidence="6 12" id="KW-0479">Metal-binding</keyword>
<comment type="cofactor">
    <cofactor evidence="1 12">
        <name>heme</name>
        <dbReference type="ChEBI" id="CHEBI:30413"/>
    </cofactor>
</comment>
<keyword evidence="9 12" id="KW-0408">Iron</keyword>
<evidence type="ECO:0008006" key="15">
    <source>
        <dbReference type="Google" id="ProtNLM"/>
    </source>
</evidence>
<dbReference type="InterPro" id="IPR036396">
    <property type="entry name" value="Cyt_P450_sf"/>
</dbReference>
<evidence type="ECO:0000313" key="14">
    <source>
        <dbReference type="Proteomes" id="UP000701801"/>
    </source>
</evidence>
<dbReference type="EMBL" id="CAJVRM010000126">
    <property type="protein sequence ID" value="CAG8975096.1"/>
    <property type="molecule type" value="Genomic_DNA"/>
</dbReference>
<dbReference type="InterPro" id="IPR001128">
    <property type="entry name" value="Cyt_P450"/>
</dbReference>
<name>A0A9N9LP93_9HELO</name>
<dbReference type="InterPro" id="IPR002403">
    <property type="entry name" value="Cyt_P450_E_grp-IV"/>
</dbReference>
<dbReference type="Pfam" id="PF00067">
    <property type="entry name" value="p450"/>
    <property type="match status" value="1"/>
</dbReference>
<gene>
    <name evidence="13" type="ORF">HYALB_00008936</name>
</gene>
<keyword evidence="5" id="KW-0812">Transmembrane</keyword>
<keyword evidence="7" id="KW-1133">Transmembrane helix</keyword>
<organism evidence="13 14">
    <name type="scientific">Hymenoscyphus albidus</name>
    <dbReference type="NCBI Taxonomy" id="595503"/>
    <lineage>
        <taxon>Eukaryota</taxon>
        <taxon>Fungi</taxon>
        <taxon>Dikarya</taxon>
        <taxon>Ascomycota</taxon>
        <taxon>Pezizomycotina</taxon>
        <taxon>Leotiomycetes</taxon>
        <taxon>Helotiales</taxon>
        <taxon>Helotiaceae</taxon>
        <taxon>Hymenoscyphus</taxon>
    </lineage>
</organism>
<evidence type="ECO:0000256" key="6">
    <source>
        <dbReference type="ARBA" id="ARBA00022723"/>
    </source>
</evidence>
<dbReference type="GO" id="GO:0016020">
    <property type="term" value="C:membrane"/>
    <property type="evidence" value="ECO:0007669"/>
    <property type="project" value="UniProtKB-SubCell"/>
</dbReference>
<evidence type="ECO:0000256" key="11">
    <source>
        <dbReference type="ARBA" id="ARBA00023136"/>
    </source>
</evidence>
<keyword evidence="4 12" id="KW-0349">Heme</keyword>
<keyword evidence="14" id="KW-1185">Reference proteome</keyword>
<dbReference type="GO" id="GO:0004497">
    <property type="term" value="F:monooxygenase activity"/>
    <property type="evidence" value="ECO:0007669"/>
    <property type="project" value="UniProtKB-KW"/>
</dbReference>
<comment type="subcellular location">
    <subcellularLocation>
        <location evidence="2">Membrane</location>
    </subcellularLocation>
</comment>
<evidence type="ECO:0000256" key="1">
    <source>
        <dbReference type="ARBA" id="ARBA00001971"/>
    </source>
</evidence>
<dbReference type="GO" id="GO:0005506">
    <property type="term" value="F:iron ion binding"/>
    <property type="evidence" value="ECO:0007669"/>
    <property type="project" value="InterPro"/>
</dbReference>
<reference evidence="13" key="1">
    <citation type="submission" date="2021-07" db="EMBL/GenBank/DDBJ databases">
        <authorList>
            <person name="Durling M."/>
        </authorList>
    </citation>
    <scope>NUCLEOTIDE SEQUENCE</scope>
</reference>
<feature type="binding site" description="axial binding residue" evidence="12">
    <location>
        <position position="167"/>
    </location>
    <ligand>
        <name>heme</name>
        <dbReference type="ChEBI" id="CHEBI:30413"/>
    </ligand>
    <ligandPart>
        <name>Fe</name>
        <dbReference type="ChEBI" id="CHEBI:18248"/>
    </ligandPart>
</feature>
<sequence length="222" mass="25655">MSNYPTDGSAVIRIYASNADARIFISDTYKATSWALIDLCTYKEFIEPLRAEIRSTFQSNHQNPYDRLYLMDSFLRESSRMNPLDGLTVQRKALKPFTFSDGSHIPAGNLVSIPQRVVMNDPARYTSPQKFDPLRYMKSRTDPSAATTKYADVNWDYTFWGSPRKSCPGRWYASYALKYVLVHLLTNYDLELVRPDTPKYFIWTTAIVPRSDVFISLKKRTV</sequence>
<proteinExistence type="inferred from homology"/>
<dbReference type="PANTHER" id="PTHR46206">
    <property type="entry name" value="CYTOCHROME P450"/>
    <property type="match status" value="1"/>
</dbReference>
<dbReference type="Proteomes" id="UP000701801">
    <property type="component" value="Unassembled WGS sequence"/>
</dbReference>
<evidence type="ECO:0000256" key="12">
    <source>
        <dbReference type="PIRSR" id="PIRSR602403-1"/>
    </source>
</evidence>
<evidence type="ECO:0000256" key="10">
    <source>
        <dbReference type="ARBA" id="ARBA00023033"/>
    </source>
</evidence>
<dbReference type="PANTHER" id="PTHR46206:SF5">
    <property type="entry name" value="P450, PUTATIVE (EUROFUNG)-RELATED"/>
    <property type="match status" value="1"/>
</dbReference>
<evidence type="ECO:0000256" key="4">
    <source>
        <dbReference type="ARBA" id="ARBA00022617"/>
    </source>
</evidence>
<protein>
    <recommendedName>
        <fullName evidence="15">Cytochrome P450</fullName>
    </recommendedName>
</protein>
<dbReference type="SUPFAM" id="SSF48264">
    <property type="entry name" value="Cytochrome P450"/>
    <property type="match status" value="1"/>
</dbReference>
<accession>A0A9N9LP93</accession>